<dbReference type="GO" id="GO:0020037">
    <property type="term" value="F:heme binding"/>
    <property type="evidence" value="ECO:0007669"/>
    <property type="project" value="InterPro"/>
</dbReference>
<dbReference type="InterPro" id="IPR050479">
    <property type="entry name" value="CYP11_CYP27_families"/>
</dbReference>
<comment type="cofactor">
    <cofactor evidence="1 8">
        <name>heme</name>
        <dbReference type="ChEBI" id="CHEBI:30413"/>
    </cofactor>
</comment>
<keyword evidence="7 9" id="KW-0503">Monooxygenase</keyword>
<dbReference type="GO" id="GO:0005506">
    <property type="term" value="F:iron ion binding"/>
    <property type="evidence" value="ECO:0007669"/>
    <property type="project" value="InterPro"/>
</dbReference>
<dbReference type="GO" id="GO:0016705">
    <property type="term" value="F:oxidoreductase activity, acting on paired donors, with incorporation or reduction of molecular oxygen"/>
    <property type="evidence" value="ECO:0007669"/>
    <property type="project" value="InterPro"/>
</dbReference>
<dbReference type="PANTHER" id="PTHR24279:SF120">
    <property type="entry name" value="CYTOCHROME P450"/>
    <property type="match status" value="1"/>
</dbReference>
<dbReference type="AlphaFoldDB" id="A0A8B6H9U5"/>
<dbReference type="EMBL" id="UYJE01009704">
    <property type="protein sequence ID" value="VDI75928.1"/>
    <property type="molecule type" value="Genomic_DNA"/>
</dbReference>
<evidence type="ECO:0000256" key="5">
    <source>
        <dbReference type="ARBA" id="ARBA00023002"/>
    </source>
</evidence>
<dbReference type="PRINTS" id="PR00463">
    <property type="entry name" value="EP450I"/>
</dbReference>
<dbReference type="Pfam" id="PF00067">
    <property type="entry name" value="p450"/>
    <property type="match status" value="1"/>
</dbReference>
<reference evidence="10" key="1">
    <citation type="submission" date="2018-11" db="EMBL/GenBank/DDBJ databases">
        <authorList>
            <person name="Alioto T."/>
            <person name="Alioto T."/>
        </authorList>
    </citation>
    <scope>NUCLEOTIDE SEQUENCE</scope>
</reference>
<dbReference type="PANTHER" id="PTHR24279">
    <property type="entry name" value="CYTOCHROME P450"/>
    <property type="match status" value="1"/>
</dbReference>
<dbReference type="InterPro" id="IPR036396">
    <property type="entry name" value="Cyt_P450_sf"/>
</dbReference>
<dbReference type="PROSITE" id="PS00086">
    <property type="entry name" value="CYTOCHROME_P450"/>
    <property type="match status" value="1"/>
</dbReference>
<dbReference type="SUPFAM" id="SSF48264">
    <property type="entry name" value="Cytochrome P450"/>
    <property type="match status" value="1"/>
</dbReference>
<dbReference type="Proteomes" id="UP000596742">
    <property type="component" value="Unassembled WGS sequence"/>
</dbReference>
<evidence type="ECO:0000256" key="8">
    <source>
        <dbReference type="PIRSR" id="PIRSR602401-1"/>
    </source>
</evidence>
<dbReference type="PRINTS" id="PR00385">
    <property type="entry name" value="P450"/>
</dbReference>
<sequence>MANFTPLLERVANDFIDNLKTELQINDAVREISKYAYECVGIASFNKRYGCLNDSSQDEMLNLLNTILKTLQTAFLMPFDINRYYKTKTYREFEQTFLQLQEFLKKNMEEQILRLNTMRDEGTLMDYLQDEYNLIYAMLSDGKLSAEEIVTLISDLHTGAAPGLGNAITFVLCDLALNPNKQDTLYEEITQVAADQSVIGIDALQKMSYLQACIKESQRLTAPFPGALRIPETDVTIAGYRIPKGTNININHKMMSLDERFFPQPTKFLPERWTRDDNTDVIDKGYQNFPNVIVKPFGFGVRSCAGVRVAKPTMMLSVAKIIQNFEVSLPNGEKEIKTTRLLFPTPKEPVNMCLKPRQSSYSS</sequence>
<organism evidence="10 11">
    <name type="scientific">Mytilus galloprovincialis</name>
    <name type="common">Mediterranean mussel</name>
    <dbReference type="NCBI Taxonomy" id="29158"/>
    <lineage>
        <taxon>Eukaryota</taxon>
        <taxon>Metazoa</taxon>
        <taxon>Spiralia</taxon>
        <taxon>Lophotrochozoa</taxon>
        <taxon>Mollusca</taxon>
        <taxon>Bivalvia</taxon>
        <taxon>Autobranchia</taxon>
        <taxon>Pteriomorphia</taxon>
        <taxon>Mytilida</taxon>
        <taxon>Mytiloidea</taxon>
        <taxon>Mytilidae</taxon>
        <taxon>Mytilinae</taxon>
        <taxon>Mytilus</taxon>
    </lineage>
</organism>
<name>A0A8B6H9U5_MYTGA</name>
<evidence type="ECO:0000313" key="11">
    <source>
        <dbReference type="Proteomes" id="UP000596742"/>
    </source>
</evidence>
<keyword evidence="5 9" id="KW-0560">Oxidoreductase</keyword>
<keyword evidence="11" id="KW-1185">Reference proteome</keyword>
<accession>A0A8B6H9U5</accession>
<evidence type="ECO:0000256" key="7">
    <source>
        <dbReference type="ARBA" id="ARBA00023033"/>
    </source>
</evidence>
<evidence type="ECO:0000256" key="4">
    <source>
        <dbReference type="ARBA" id="ARBA00022723"/>
    </source>
</evidence>
<comment type="caution">
    <text evidence="10">The sequence shown here is derived from an EMBL/GenBank/DDBJ whole genome shotgun (WGS) entry which is preliminary data.</text>
</comment>
<keyword evidence="6 8" id="KW-0408">Iron</keyword>
<evidence type="ECO:0000256" key="1">
    <source>
        <dbReference type="ARBA" id="ARBA00001971"/>
    </source>
</evidence>
<protein>
    <submittedName>
        <fullName evidence="10">Uncharacterized protein</fullName>
    </submittedName>
</protein>
<dbReference type="InterPro" id="IPR017972">
    <property type="entry name" value="Cyt_P450_CS"/>
</dbReference>
<evidence type="ECO:0000256" key="3">
    <source>
        <dbReference type="ARBA" id="ARBA00022617"/>
    </source>
</evidence>
<feature type="binding site" description="axial binding residue" evidence="8">
    <location>
        <position position="304"/>
    </location>
    <ligand>
        <name>heme</name>
        <dbReference type="ChEBI" id="CHEBI:30413"/>
    </ligand>
    <ligandPart>
        <name>Fe</name>
        <dbReference type="ChEBI" id="CHEBI:18248"/>
    </ligandPart>
</feature>
<gene>
    <name evidence="10" type="ORF">MGAL_10B065952</name>
</gene>
<proteinExistence type="inferred from homology"/>
<dbReference type="GO" id="GO:0004497">
    <property type="term" value="F:monooxygenase activity"/>
    <property type="evidence" value="ECO:0007669"/>
    <property type="project" value="UniProtKB-KW"/>
</dbReference>
<keyword evidence="4 8" id="KW-0479">Metal-binding</keyword>
<dbReference type="Gene3D" id="1.10.630.10">
    <property type="entry name" value="Cytochrome P450"/>
    <property type="match status" value="1"/>
</dbReference>
<evidence type="ECO:0000256" key="6">
    <source>
        <dbReference type="ARBA" id="ARBA00023004"/>
    </source>
</evidence>
<evidence type="ECO:0000313" key="10">
    <source>
        <dbReference type="EMBL" id="VDI75928.1"/>
    </source>
</evidence>
<evidence type="ECO:0000256" key="2">
    <source>
        <dbReference type="ARBA" id="ARBA00010617"/>
    </source>
</evidence>
<comment type="similarity">
    <text evidence="2 9">Belongs to the cytochrome P450 family.</text>
</comment>
<dbReference type="InterPro" id="IPR001128">
    <property type="entry name" value="Cyt_P450"/>
</dbReference>
<keyword evidence="3 8" id="KW-0349">Heme</keyword>
<evidence type="ECO:0000256" key="9">
    <source>
        <dbReference type="RuleBase" id="RU000461"/>
    </source>
</evidence>
<dbReference type="OrthoDB" id="3945418at2759"/>
<dbReference type="InterPro" id="IPR002401">
    <property type="entry name" value="Cyt_P450_E_grp-I"/>
</dbReference>